<feature type="transmembrane region" description="Helical" evidence="2">
    <location>
        <begin position="18"/>
        <end position="37"/>
    </location>
</feature>
<evidence type="ECO:0000313" key="3">
    <source>
        <dbReference type="EMBL" id="SOQ47726.1"/>
    </source>
</evidence>
<dbReference type="EMBL" id="ODYU01006137">
    <property type="protein sequence ID" value="SOQ47726.1"/>
    <property type="molecule type" value="Genomic_DNA"/>
</dbReference>
<accession>A0A2H1W443</accession>
<keyword evidence="2" id="KW-0812">Transmembrane</keyword>
<feature type="compositionally biased region" description="Polar residues" evidence="1">
    <location>
        <begin position="121"/>
        <end position="131"/>
    </location>
</feature>
<keyword evidence="2" id="KW-1133">Transmembrane helix</keyword>
<proteinExistence type="predicted"/>
<keyword evidence="2" id="KW-0472">Membrane</keyword>
<gene>
    <name evidence="3" type="ORF">SFRICE_031843</name>
</gene>
<sequence>MVKTVTINKKGQRRTGPFSGVSVSIGSTVVLIVYGFISRMHRIRTRGAHPVASRKTSFPVFVIPMEMNGHLERPYTDCSSGRRRLLEAVDGLKRSRLLEQSCVRQRMNGYSSSRSRGFKQSRGNHPMTSPALSEARGSVRLLLTKNRPFLLLLFEPEPRFDMWDVDSAIFLPIVVSSNDFIAKSLDQNLSRLMLDGWVKSLMQKVVIFDPEIPLFCALTEPLSK</sequence>
<name>A0A2H1W443_SPOFR</name>
<evidence type="ECO:0000256" key="1">
    <source>
        <dbReference type="SAM" id="MobiDB-lite"/>
    </source>
</evidence>
<feature type="region of interest" description="Disordered" evidence="1">
    <location>
        <begin position="110"/>
        <end position="131"/>
    </location>
</feature>
<organism evidence="3">
    <name type="scientific">Spodoptera frugiperda</name>
    <name type="common">Fall armyworm</name>
    <dbReference type="NCBI Taxonomy" id="7108"/>
    <lineage>
        <taxon>Eukaryota</taxon>
        <taxon>Metazoa</taxon>
        <taxon>Ecdysozoa</taxon>
        <taxon>Arthropoda</taxon>
        <taxon>Hexapoda</taxon>
        <taxon>Insecta</taxon>
        <taxon>Pterygota</taxon>
        <taxon>Neoptera</taxon>
        <taxon>Endopterygota</taxon>
        <taxon>Lepidoptera</taxon>
        <taxon>Glossata</taxon>
        <taxon>Ditrysia</taxon>
        <taxon>Noctuoidea</taxon>
        <taxon>Noctuidae</taxon>
        <taxon>Amphipyrinae</taxon>
        <taxon>Spodoptera</taxon>
    </lineage>
</organism>
<dbReference type="AlphaFoldDB" id="A0A2H1W443"/>
<protein>
    <submittedName>
        <fullName evidence="3">SFRICE_031843</fullName>
    </submittedName>
</protein>
<reference evidence="3" key="1">
    <citation type="submission" date="2016-07" db="EMBL/GenBank/DDBJ databases">
        <authorList>
            <person name="Bretaudeau A."/>
        </authorList>
    </citation>
    <scope>NUCLEOTIDE SEQUENCE</scope>
    <source>
        <strain evidence="3">Rice</strain>
        <tissue evidence="3">Whole body</tissue>
    </source>
</reference>
<evidence type="ECO:0000256" key="2">
    <source>
        <dbReference type="SAM" id="Phobius"/>
    </source>
</evidence>